<organism evidence="1 2">
    <name type="scientific">Sphaerodactylus townsendi</name>
    <dbReference type="NCBI Taxonomy" id="933632"/>
    <lineage>
        <taxon>Eukaryota</taxon>
        <taxon>Metazoa</taxon>
        <taxon>Chordata</taxon>
        <taxon>Craniata</taxon>
        <taxon>Vertebrata</taxon>
        <taxon>Euteleostomi</taxon>
        <taxon>Lepidosauria</taxon>
        <taxon>Squamata</taxon>
        <taxon>Bifurcata</taxon>
        <taxon>Gekkota</taxon>
        <taxon>Sphaerodactylidae</taxon>
        <taxon>Sphaerodactylus</taxon>
    </lineage>
</organism>
<name>A0ACB8ELQ1_9SAUR</name>
<keyword evidence="2" id="KW-1185">Reference proteome</keyword>
<dbReference type="EMBL" id="CM037616">
    <property type="protein sequence ID" value="KAH7993353.1"/>
    <property type="molecule type" value="Genomic_DNA"/>
</dbReference>
<accession>A0ACB8ELQ1</accession>
<proteinExistence type="predicted"/>
<protein>
    <submittedName>
        <fullName evidence="1">Uncharacterized protein</fullName>
    </submittedName>
</protein>
<gene>
    <name evidence="1" type="ORF">K3G42_030736</name>
</gene>
<evidence type="ECO:0000313" key="2">
    <source>
        <dbReference type="Proteomes" id="UP000827872"/>
    </source>
</evidence>
<dbReference type="Proteomes" id="UP000827872">
    <property type="component" value="Linkage Group LG03"/>
</dbReference>
<sequence>MTVAAAGAVQSAAVSLALFAAMERGSGQAAASAAAPGPGPEVAPSSGFRSRGLGGIGSAETLAALGAVGRRLLWLLPVYLAGRAGLSLGFVVAGVAVYMGWKSRRLGKERSLRRAGLLLSDEEGAVSGAASSAELGLGKSDLPAWKCEGTA</sequence>
<evidence type="ECO:0000313" key="1">
    <source>
        <dbReference type="EMBL" id="KAH7993353.1"/>
    </source>
</evidence>
<comment type="caution">
    <text evidence="1">The sequence shown here is derived from an EMBL/GenBank/DDBJ whole genome shotgun (WGS) entry which is preliminary data.</text>
</comment>
<reference evidence="1" key="1">
    <citation type="submission" date="2021-08" db="EMBL/GenBank/DDBJ databases">
        <title>The first chromosome-level gecko genome reveals the dynamic sex chromosomes of Neotropical dwarf geckos (Sphaerodactylidae: Sphaerodactylus).</title>
        <authorList>
            <person name="Pinto B.J."/>
            <person name="Keating S.E."/>
            <person name="Gamble T."/>
        </authorList>
    </citation>
    <scope>NUCLEOTIDE SEQUENCE</scope>
    <source>
        <strain evidence="1">TG3544</strain>
    </source>
</reference>